<feature type="chain" id="PRO_5030060054" evidence="1">
    <location>
        <begin position="18"/>
        <end position="81"/>
    </location>
</feature>
<dbReference type="EMBL" id="FMWP01000057">
    <property type="protein sequence ID" value="SCZ94883.1"/>
    <property type="molecule type" value="Genomic_DNA"/>
</dbReference>
<reference evidence="3" key="1">
    <citation type="submission" date="2016-10" db="EMBL/GenBank/DDBJ databases">
        <authorList>
            <person name="Jeantristanb JTB J.-T."/>
            <person name="Ricardo R."/>
        </authorList>
    </citation>
    <scope>NUCLEOTIDE SEQUENCE [LARGE SCALE GENOMIC DNA]</scope>
</reference>
<protein>
    <submittedName>
        <fullName evidence="2">BZ3500_MvSof-1268-A1-R1_C048g00170 protein</fullName>
    </submittedName>
</protein>
<proteinExistence type="predicted"/>
<dbReference type="AlphaFoldDB" id="A0A2X0KN36"/>
<gene>
    <name evidence="2" type="ORF">BZ3500_MVSOF-1268-A1-R1_C048G00170</name>
</gene>
<dbReference type="Proteomes" id="UP000249723">
    <property type="component" value="Unassembled WGS sequence"/>
</dbReference>
<organism evidence="2 3">
    <name type="scientific">Microbotryum saponariae</name>
    <dbReference type="NCBI Taxonomy" id="289078"/>
    <lineage>
        <taxon>Eukaryota</taxon>
        <taxon>Fungi</taxon>
        <taxon>Dikarya</taxon>
        <taxon>Basidiomycota</taxon>
        <taxon>Pucciniomycotina</taxon>
        <taxon>Microbotryomycetes</taxon>
        <taxon>Microbotryales</taxon>
        <taxon>Microbotryaceae</taxon>
        <taxon>Microbotryum</taxon>
    </lineage>
</organism>
<keyword evidence="3" id="KW-1185">Reference proteome</keyword>
<name>A0A2X0KN36_9BASI</name>
<accession>A0A2X0KN36</accession>
<evidence type="ECO:0000313" key="2">
    <source>
        <dbReference type="EMBL" id="SCZ94883.1"/>
    </source>
</evidence>
<evidence type="ECO:0000256" key="1">
    <source>
        <dbReference type="SAM" id="SignalP"/>
    </source>
</evidence>
<sequence>MGMSFRIPSRFSALGLAGLLGVSPSSVEQPDFISARAISPALRFGDFDPGSPSILEQPDFSSARAIPPALPLFIFTGDLGF</sequence>
<evidence type="ECO:0000313" key="3">
    <source>
        <dbReference type="Proteomes" id="UP000249723"/>
    </source>
</evidence>
<keyword evidence="1" id="KW-0732">Signal</keyword>
<feature type="signal peptide" evidence="1">
    <location>
        <begin position="1"/>
        <end position="17"/>
    </location>
</feature>